<sequence length="170" mass="19374">MAVRIFVEVIIVVSLAAVVKGGLILQSPPPLTQSNYPWNFFTTEYPPANNFGSMNNNYYHSTGSHKQFNDYQANFNYEMNSFDGYKKLEGVGIINNLYNTSPIIHSGYSWPGKPTGTSFELPSRRPFTQTSQHWPPQYQKINRQYLPPGYVPLVATINPPKGYQLLTNRY</sequence>
<gene>
    <name evidence="2" type="ORF">PV327_008574</name>
</gene>
<feature type="signal peptide" evidence="1">
    <location>
        <begin position="1"/>
        <end position="21"/>
    </location>
</feature>
<name>A0AA39KHS8_MICHY</name>
<proteinExistence type="predicted"/>
<accession>A0AA39KHS8</accession>
<dbReference type="Proteomes" id="UP001168972">
    <property type="component" value="Unassembled WGS sequence"/>
</dbReference>
<evidence type="ECO:0000313" key="3">
    <source>
        <dbReference type="Proteomes" id="UP001168972"/>
    </source>
</evidence>
<reference evidence="2" key="1">
    <citation type="journal article" date="2023" name="bioRxiv">
        <title>Scaffold-level genome assemblies of two parasitoid biocontrol wasps reveal the parthenogenesis mechanism and an associated novel virus.</title>
        <authorList>
            <person name="Inwood S."/>
            <person name="Skelly J."/>
            <person name="Guhlin J."/>
            <person name="Harrop T."/>
            <person name="Goldson S."/>
            <person name="Dearden P."/>
        </authorList>
    </citation>
    <scope>NUCLEOTIDE SEQUENCE</scope>
    <source>
        <strain evidence="2">Lincoln</strain>
        <tissue evidence="2">Whole body</tissue>
    </source>
</reference>
<reference evidence="2" key="2">
    <citation type="submission" date="2023-03" db="EMBL/GenBank/DDBJ databases">
        <authorList>
            <person name="Inwood S.N."/>
            <person name="Skelly J.G."/>
            <person name="Guhlin J."/>
            <person name="Harrop T.W.R."/>
            <person name="Goldson S.G."/>
            <person name="Dearden P.K."/>
        </authorList>
    </citation>
    <scope>NUCLEOTIDE SEQUENCE</scope>
    <source>
        <strain evidence="2">Lincoln</strain>
        <tissue evidence="2">Whole body</tissue>
    </source>
</reference>
<dbReference type="AlphaFoldDB" id="A0AA39KHS8"/>
<evidence type="ECO:0000256" key="1">
    <source>
        <dbReference type="SAM" id="SignalP"/>
    </source>
</evidence>
<keyword evidence="1" id="KW-0732">Signal</keyword>
<protein>
    <submittedName>
        <fullName evidence="2">Uncharacterized protein</fullName>
    </submittedName>
</protein>
<keyword evidence="3" id="KW-1185">Reference proteome</keyword>
<comment type="caution">
    <text evidence="2">The sequence shown here is derived from an EMBL/GenBank/DDBJ whole genome shotgun (WGS) entry which is preliminary data.</text>
</comment>
<feature type="chain" id="PRO_5041256600" evidence="1">
    <location>
        <begin position="22"/>
        <end position="170"/>
    </location>
</feature>
<dbReference type="EMBL" id="JAQQBR010001834">
    <property type="protein sequence ID" value="KAK0162221.1"/>
    <property type="molecule type" value="Genomic_DNA"/>
</dbReference>
<organism evidence="2 3">
    <name type="scientific">Microctonus hyperodae</name>
    <name type="common">Parasitoid wasp</name>
    <dbReference type="NCBI Taxonomy" id="165561"/>
    <lineage>
        <taxon>Eukaryota</taxon>
        <taxon>Metazoa</taxon>
        <taxon>Ecdysozoa</taxon>
        <taxon>Arthropoda</taxon>
        <taxon>Hexapoda</taxon>
        <taxon>Insecta</taxon>
        <taxon>Pterygota</taxon>
        <taxon>Neoptera</taxon>
        <taxon>Endopterygota</taxon>
        <taxon>Hymenoptera</taxon>
        <taxon>Apocrita</taxon>
        <taxon>Ichneumonoidea</taxon>
        <taxon>Braconidae</taxon>
        <taxon>Euphorinae</taxon>
        <taxon>Microctonus</taxon>
    </lineage>
</organism>
<evidence type="ECO:0000313" key="2">
    <source>
        <dbReference type="EMBL" id="KAK0162221.1"/>
    </source>
</evidence>